<dbReference type="InterPro" id="IPR000847">
    <property type="entry name" value="LysR_HTH_N"/>
</dbReference>
<dbReference type="GO" id="GO:0032993">
    <property type="term" value="C:protein-DNA complex"/>
    <property type="evidence" value="ECO:0007669"/>
    <property type="project" value="TreeGrafter"/>
</dbReference>
<dbReference type="Pfam" id="PF03466">
    <property type="entry name" value="LysR_substrate"/>
    <property type="match status" value="1"/>
</dbReference>
<dbReference type="PRINTS" id="PR00039">
    <property type="entry name" value="HTHLYSR"/>
</dbReference>
<dbReference type="Pfam" id="PF00126">
    <property type="entry name" value="HTH_1"/>
    <property type="match status" value="1"/>
</dbReference>
<dbReference type="OrthoDB" id="646694at2"/>
<dbReference type="SUPFAM" id="SSF46785">
    <property type="entry name" value="Winged helix' DNA-binding domain"/>
    <property type="match status" value="1"/>
</dbReference>
<dbReference type="AlphaFoldDB" id="A0A1W6YLU2"/>
<dbReference type="RefSeq" id="WP_086065126.1">
    <property type="nucleotide sequence ID" value="NZ_CP021108.1"/>
</dbReference>
<dbReference type="GO" id="GO:0003677">
    <property type="term" value="F:DNA binding"/>
    <property type="evidence" value="ECO:0007669"/>
    <property type="project" value="UniProtKB-KW"/>
</dbReference>
<dbReference type="SUPFAM" id="SSF53850">
    <property type="entry name" value="Periplasmic binding protein-like II"/>
    <property type="match status" value="1"/>
</dbReference>
<evidence type="ECO:0000256" key="4">
    <source>
        <dbReference type="ARBA" id="ARBA00023163"/>
    </source>
</evidence>
<dbReference type="FunFam" id="1.10.10.10:FF:000001">
    <property type="entry name" value="LysR family transcriptional regulator"/>
    <property type="match status" value="1"/>
</dbReference>
<dbReference type="InterPro" id="IPR036390">
    <property type="entry name" value="WH_DNA-bd_sf"/>
</dbReference>
<protein>
    <submittedName>
        <fullName evidence="6">Transcriptional regulator CynR</fullName>
    </submittedName>
</protein>
<keyword evidence="2" id="KW-0805">Transcription regulation</keyword>
<name>A0A1W6YLU2_9BORD</name>
<accession>A0A1W6YLU2</accession>
<reference evidence="6 7" key="1">
    <citation type="submission" date="2017-05" db="EMBL/GenBank/DDBJ databases">
        <title>Complete and WGS of Bordetella genogroups.</title>
        <authorList>
            <person name="Spilker T."/>
            <person name="LiPuma J."/>
        </authorList>
    </citation>
    <scope>NUCLEOTIDE SEQUENCE [LARGE SCALE GENOMIC DNA]</scope>
    <source>
        <strain evidence="6 7">AU19157</strain>
    </source>
</reference>
<dbReference type="Gene3D" id="3.40.190.290">
    <property type="match status" value="1"/>
</dbReference>
<sequence>MELRHLRYFLAICEAKSFSRAAERLHVTQPTLSHQIQQLEEQLGTRLLERRGNRTEPTPAGDVFRVHAAQALQDVAAGVMAVHELEGLIRGSLSVAVFHSFSNTRLPAVFADYASRYPGVRIVARQLSRHDMEKELLGGRLDCAIGYLEPADDAQIEAQTLFDEALVLVVGARHPWAGRRSIPMKRLAELSLVLLTPEFGARSYLDDYFASIGATPHVVLEMNAIDPILATIRDTALATVLPQGAVGDTRRVRAVRLTEPVPRRRAAILWRRHGTRSAAATRLAEMLAAEYADQGKRKPPRAS</sequence>
<keyword evidence="4" id="KW-0804">Transcription</keyword>
<proteinExistence type="inferred from homology"/>
<evidence type="ECO:0000313" key="6">
    <source>
        <dbReference type="EMBL" id="ARP81919.1"/>
    </source>
</evidence>
<dbReference type="EMBL" id="CP021108">
    <property type="protein sequence ID" value="ARP81919.1"/>
    <property type="molecule type" value="Genomic_DNA"/>
</dbReference>
<dbReference type="PROSITE" id="PS50931">
    <property type="entry name" value="HTH_LYSR"/>
    <property type="match status" value="1"/>
</dbReference>
<keyword evidence="3" id="KW-0238">DNA-binding</keyword>
<keyword evidence="7" id="KW-1185">Reference proteome</keyword>
<dbReference type="Gene3D" id="1.10.10.10">
    <property type="entry name" value="Winged helix-like DNA-binding domain superfamily/Winged helix DNA-binding domain"/>
    <property type="match status" value="1"/>
</dbReference>
<evidence type="ECO:0000259" key="5">
    <source>
        <dbReference type="PROSITE" id="PS50931"/>
    </source>
</evidence>
<dbReference type="NCBIfam" id="NF008416">
    <property type="entry name" value="PRK11242.1"/>
    <property type="match status" value="1"/>
</dbReference>
<dbReference type="InterPro" id="IPR005119">
    <property type="entry name" value="LysR_subst-bd"/>
</dbReference>
<dbReference type="KEGG" id="bgv:CAL12_14580"/>
<dbReference type="PANTHER" id="PTHR30346:SF28">
    <property type="entry name" value="HTH-TYPE TRANSCRIPTIONAL REGULATOR CYNR"/>
    <property type="match status" value="1"/>
</dbReference>
<organism evidence="6 7">
    <name type="scientific">Bordetella genomosp. 8</name>
    <dbReference type="NCBI Taxonomy" id="1416806"/>
    <lineage>
        <taxon>Bacteria</taxon>
        <taxon>Pseudomonadati</taxon>
        <taxon>Pseudomonadota</taxon>
        <taxon>Betaproteobacteria</taxon>
        <taxon>Burkholderiales</taxon>
        <taxon>Alcaligenaceae</taxon>
        <taxon>Bordetella</taxon>
    </lineage>
</organism>
<dbReference type="GO" id="GO:0003700">
    <property type="term" value="F:DNA-binding transcription factor activity"/>
    <property type="evidence" value="ECO:0007669"/>
    <property type="project" value="InterPro"/>
</dbReference>
<dbReference type="STRING" id="1416806.CAL12_14580"/>
<evidence type="ECO:0000256" key="1">
    <source>
        <dbReference type="ARBA" id="ARBA00009437"/>
    </source>
</evidence>
<evidence type="ECO:0000256" key="3">
    <source>
        <dbReference type="ARBA" id="ARBA00023125"/>
    </source>
</evidence>
<dbReference type="PANTHER" id="PTHR30346">
    <property type="entry name" value="TRANSCRIPTIONAL DUAL REGULATOR HCAR-RELATED"/>
    <property type="match status" value="1"/>
</dbReference>
<evidence type="ECO:0000256" key="2">
    <source>
        <dbReference type="ARBA" id="ARBA00023015"/>
    </source>
</evidence>
<comment type="similarity">
    <text evidence="1">Belongs to the LysR transcriptional regulatory family.</text>
</comment>
<feature type="domain" description="HTH lysR-type" evidence="5">
    <location>
        <begin position="1"/>
        <end position="58"/>
    </location>
</feature>
<dbReference type="Proteomes" id="UP000194151">
    <property type="component" value="Chromosome"/>
</dbReference>
<evidence type="ECO:0000313" key="7">
    <source>
        <dbReference type="Proteomes" id="UP000194151"/>
    </source>
</evidence>
<dbReference type="InterPro" id="IPR036388">
    <property type="entry name" value="WH-like_DNA-bd_sf"/>
</dbReference>
<gene>
    <name evidence="6" type="ORF">CAL12_14580</name>
</gene>